<feature type="compositionally biased region" description="Polar residues" evidence="1">
    <location>
        <begin position="19"/>
        <end position="45"/>
    </location>
</feature>
<protein>
    <submittedName>
        <fullName evidence="2">Uncharacterized protein</fullName>
    </submittedName>
</protein>
<keyword evidence="3" id="KW-1185">Reference proteome</keyword>
<reference evidence="2" key="1">
    <citation type="submission" date="2022-07" db="EMBL/GenBank/DDBJ databases">
        <title>Genome Sequence of Physisporinus lineatus.</title>
        <authorList>
            <person name="Buettner E."/>
        </authorList>
    </citation>
    <scope>NUCLEOTIDE SEQUENCE</scope>
    <source>
        <strain evidence="2">VT162</strain>
    </source>
</reference>
<evidence type="ECO:0000256" key="1">
    <source>
        <dbReference type="SAM" id="MobiDB-lite"/>
    </source>
</evidence>
<gene>
    <name evidence="2" type="ORF">NLI96_g12434</name>
</gene>
<dbReference type="EMBL" id="JANAWD010001051">
    <property type="protein sequence ID" value="KAJ3474484.1"/>
    <property type="molecule type" value="Genomic_DNA"/>
</dbReference>
<feature type="region of interest" description="Disordered" evidence="1">
    <location>
        <begin position="265"/>
        <end position="325"/>
    </location>
</feature>
<feature type="compositionally biased region" description="Acidic residues" evidence="1">
    <location>
        <begin position="284"/>
        <end position="304"/>
    </location>
</feature>
<dbReference type="AlphaFoldDB" id="A0AAD5URK9"/>
<dbReference type="Proteomes" id="UP001212997">
    <property type="component" value="Unassembled WGS sequence"/>
</dbReference>
<organism evidence="2 3">
    <name type="scientific">Meripilus lineatus</name>
    <dbReference type="NCBI Taxonomy" id="2056292"/>
    <lineage>
        <taxon>Eukaryota</taxon>
        <taxon>Fungi</taxon>
        <taxon>Dikarya</taxon>
        <taxon>Basidiomycota</taxon>
        <taxon>Agaricomycotina</taxon>
        <taxon>Agaricomycetes</taxon>
        <taxon>Polyporales</taxon>
        <taxon>Meripilaceae</taxon>
        <taxon>Meripilus</taxon>
    </lineage>
</organism>
<proteinExistence type="predicted"/>
<sequence>MAGILSQFRLRTISGSVRAPTNTTHATSVNASNTGDNSLNPSSTGLRRPREDDDDGAEDDDELLATWDVIPSKGAIKKRKIFIQDVARRLNVSTRSLENFSELSVADMMITLMATLQHLEATKEKEALTEEVQSPTFMNVYKSRCAGLLMSPGITAYVTNVSDRTLELVRTNPELFNLTEEMIRRPEIYALIANPTSGYLTVIRGSMKQKLLSGIVGREFIGQVVRKLCKFAGVDAVVEMYPHIAFLRKALLAFESLEKRTVLGSTQDKCSPPPFTQAPRGQTDDEGDEAANGDESGAETEIDEDSVRRPATGTPLDPESTEVETCPYGPNDFWYYVDDLLHAMRKEASEKFSGDLDAVADHLEKQFSQILQDDIREFPYNSRGGFRHTQGRFNKWQEEMNKSMSKA</sequence>
<comment type="caution">
    <text evidence="2">The sequence shown here is derived from an EMBL/GenBank/DDBJ whole genome shotgun (WGS) entry which is preliminary data.</text>
</comment>
<feature type="region of interest" description="Disordered" evidence="1">
    <location>
        <begin position="19"/>
        <end position="59"/>
    </location>
</feature>
<name>A0AAD5URK9_9APHY</name>
<evidence type="ECO:0000313" key="3">
    <source>
        <dbReference type="Proteomes" id="UP001212997"/>
    </source>
</evidence>
<evidence type="ECO:0000313" key="2">
    <source>
        <dbReference type="EMBL" id="KAJ3474484.1"/>
    </source>
</evidence>
<accession>A0AAD5URK9</accession>